<dbReference type="CDD" id="cd00202">
    <property type="entry name" value="ZnF_GATA"/>
    <property type="match status" value="1"/>
</dbReference>
<feature type="compositionally biased region" description="Low complexity" evidence="11">
    <location>
        <begin position="109"/>
        <end position="131"/>
    </location>
</feature>
<dbReference type="GO" id="GO:0045944">
    <property type="term" value="P:positive regulation of transcription by RNA polymerase II"/>
    <property type="evidence" value="ECO:0007669"/>
    <property type="project" value="TreeGrafter"/>
</dbReference>
<reference evidence="13 14" key="1">
    <citation type="journal article" date="2016" name="Genome Biol. Evol.">
        <title>Divergent and convergent evolution of fungal pathogenicity.</title>
        <authorList>
            <person name="Shang Y."/>
            <person name="Xiao G."/>
            <person name="Zheng P."/>
            <person name="Cen K."/>
            <person name="Zhan S."/>
            <person name="Wang C."/>
        </authorList>
    </citation>
    <scope>NUCLEOTIDE SEQUENCE [LARGE SCALE GENOMIC DNA]</scope>
    <source>
        <strain evidence="13 14">ARSEF 7405</strain>
    </source>
</reference>
<feature type="region of interest" description="Disordered" evidence="11">
    <location>
        <begin position="843"/>
        <end position="960"/>
    </location>
</feature>
<name>A0A167VGH8_9EURO</name>
<dbReference type="Pfam" id="PF08550">
    <property type="entry name" value="GATA_AreA"/>
    <property type="match status" value="1"/>
</dbReference>
<organism evidence="13 14">
    <name type="scientific">Ascosphaera apis ARSEF 7405</name>
    <dbReference type="NCBI Taxonomy" id="392613"/>
    <lineage>
        <taxon>Eukaryota</taxon>
        <taxon>Fungi</taxon>
        <taxon>Dikarya</taxon>
        <taxon>Ascomycota</taxon>
        <taxon>Pezizomycotina</taxon>
        <taxon>Eurotiomycetes</taxon>
        <taxon>Eurotiomycetidae</taxon>
        <taxon>Onygenales</taxon>
        <taxon>Ascosphaeraceae</taxon>
        <taxon>Ascosphaera</taxon>
    </lineage>
</organism>
<dbReference type="InterPro" id="IPR013088">
    <property type="entry name" value="Znf_NHR/GATA"/>
</dbReference>
<feature type="compositionally biased region" description="Low complexity" evidence="11">
    <location>
        <begin position="931"/>
        <end position="943"/>
    </location>
</feature>
<feature type="compositionally biased region" description="Low complexity" evidence="11">
    <location>
        <begin position="876"/>
        <end position="890"/>
    </location>
</feature>
<keyword evidence="8" id="KW-0804">Transcription</keyword>
<dbReference type="Gene3D" id="3.30.50.10">
    <property type="entry name" value="Erythroid Transcription Factor GATA-1, subunit A"/>
    <property type="match status" value="1"/>
</dbReference>
<dbReference type="GO" id="GO:0000981">
    <property type="term" value="F:DNA-binding transcription factor activity, RNA polymerase II-specific"/>
    <property type="evidence" value="ECO:0007669"/>
    <property type="project" value="TreeGrafter"/>
</dbReference>
<evidence type="ECO:0000256" key="6">
    <source>
        <dbReference type="ARBA" id="ARBA00023054"/>
    </source>
</evidence>
<keyword evidence="6" id="KW-0175">Coiled coil</keyword>
<feature type="compositionally biased region" description="Basic and acidic residues" evidence="11">
    <location>
        <begin position="595"/>
        <end position="605"/>
    </location>
</feature>
<evidence type="ECO:0000313" key="14">
    <source>
        <dbReference type="Proteomes" id="UP000242877"/>
    </source>
</evidence>
<dbReference type="GO" id="GO:0000978">
    <property type="term" value="F:RNA polymerase II cis-regulatory region sequence-specific DNA binding"/>
    <property type="evidence" value="ECO:0007669"/>
    <property type="project" value="TreeGrafter"/>
</dbReference>
<keyword evidence="5" id="KW-0805">Transcription regulation</keyword>
<dbReference type="GO" id="GO:0008270">
    <property type="term" value="F:zinc ion binding"/>
    <property type="evidence" value="ECO:0007669"/>
    <property type="project" value="UniProtKB-KW"/>
</dbReference>
<dbReference type="InterPro" id="IPR013860">
    <property type="entry name" value="AreA_GATA"/>
</dbReference>
<dbReference type="AlphaFoldDB" id="A0A167VGH8"/>
<feature type="compositionally biased region" description="Polar residues" evidence="11">
    <location>
        <begin position="132"/>
        <end position="152"/>
    </location>
</feature>
<sequence>MHQSRSKRSGGDNNNIDDDNVITISKKQLLQDCLFPPWERCVNASENGNPNDDDLVKLQQDDPLATKIWRMYSRTKAQLAGQERVENLTWRMMAMTLRKGCGQRDAARRQQQQQQQEKQQNQQNQRQSQSQFSTKQEQKTSTTPQSNALKSSGIAQLRQSLEESVVPQPSLNAMDLDDLIIPSSMGHADSPPEEELSMPGGDGSGIPIRSRKSQQYSMSSGFAPASVPNHPQEFQRSEEFGYVQRRVRKTSIDERMGRKRPAEASPFLAPMNMSIPELDTSVPDYNFEPSLLSPSVAFNLESFHLSDDSGLATSNAFSQSMPFTTTEQSMPSNGQMHQSMFNQPSINSSLNNSADFFSPPASSYQSTATTPQATFDNERMLYFGDAHRHMGSYPQQMSYSSTANAHGGGAQFMFGSSAETFSGLQMGSLHHGLYNGNGGNGHANANGGGGSGGGQHTTNGSFHHHSQHHHHPQMASSHQGHVDPTHVISHNAPMNMGGSGMFTLPDSDNDDENIGTLNGSDLQQQQQQQNQTNDFHHSMEDTSMNTSGNASSQWSGPVPSYSHQNLRQITNMSDEWNGGGSLGRSHGSAASVSEIRNRGGNDPRRGKIARTMSTPNAAALLAQANGQNHTSPSSPLASGLNSTAASRAASPRQQHQQTPASSSSNGNANGNSNASGSGSGSAGASGNGNAGTDQSGVPTTCTNCFTQTTPLWRRNPEGQPLCNACGLFLKLHGVVRPLSLKTDVIKKRNRGSGNNLLVGVSSTRSKKNIRRNSATYQQQQQQNTPQINSAKPAMTASPPALSTISAESSPPAAPSSSFHSAAAASSGYKNGVVPIAAKPLSTIPQNRATGSGTGSSSQLSAAATARRRGRFEKPMSASGPSPTTTNATTAGPPPSSAVSFGSPPQTTPTGMSPLMGVDGDTEMMDYKPVNQYGMPQQQPQHQQQHQHHYGHHQMPPAAINPAHHSLAAGSAGETGSQEWEWLTMSL</sequence>
<feature type="compositionally biased region" description="Gly residues" evidence="11">
    <location>
        <begin position="677"/>
        <end position="689"/>
    </location>
</feature>
<feature type="compositionally biased region" description="Basic residues" evidence="11">
    <location>
        <begin position="462"/>
        <end position="472"/>
    </location>
</feature>
<dbReference type="GO" id="GO:0000122">
    <property type="term" value="P:negative regulation of transcription by RNA polymerase II"/>
    <property type="evidence" value="ECO:0007669"/>
    <property type="project" value="TreeGrafter"/>
</dbReference>
<dbReference type="SMART" id="SM00401">
    <property type="entry name" value="ZnF_GATA"/>
    <property type="match status" value="1"/>
</dbReference>
<dbReference type="Proteomes" id="UP000242877">
    <property type="component" value="Unassembled WGS sequence"/>
</dbReference>
<feature type="region of interest" description="Disordered" evidence="11">
    <location>
        <begin position="440"/>
        <end position="608"/>
    </location>
</feature>
<accession>A0A167VGH8</accession>
<dbReference type="FunFam" id="3.30.50.10:FF:000007">
    <property type="entry name" value="Nitrogen regulatory AreA, N-terminal"/>
    <property type="match status" value="1"/>
</dbReference>
<feature type="compositionally biased region" description="Low complexity" evidence="11">
    <location>
        <begin position="660"/>
        <end position="676"/>
    </location>
</feature>
<keyword evidence="9" id="KW-0539">Nucleus</keyword>
<comment type="caution">
    <text evidence="13">The sequence shown here is derived from an EMBL/GenBank/DDBJ whole genome shotgun (WGS) entry which is preliminary data.</text>
</comment>
<dbReference type="InterPro" id="IPR000679">
    <property type="entry name" value="Znf_GATA"/>
</dbReference>
<feature type="region of interest" description="Disordered" evidence="11">
    <location>
        <begin position="99"/>
        <end position="152"/>
    </location>
</feature>
<evidence type="ECO:0000256" key="8">
    <source>
        <dbReference type="ARBA" id="ARBA00023163"/>
    </source>
</evidence>
<dbReference type="OrthoDB" id="515401at2759"/>
<dbReference type="SUPFAM" id="SSF57716">
    <property type="entry name" value="Glucocorticoid receptor-like (DNA-binding domain)"/>
    <property type="match status" value="1"/>
</dbReference>
<dbReference type="EMBL" id="AZGZ01000033">
    <property type="protein sequence ID" value="KZZ87497.1"/>
    <property type="molecule type" value="Genomic_DNA"/>
</dbReference>
<evidence type="ECO:0000256" key="7">
    <source>
        <dbReference type="ARBA" id="ARBA00023063"/>
    </source>
</evidence>
<evidence type="ECO:0000256" key="11">
    <source>
        <dbReference type="SAM" id="MobiDB-lite"/>
    </source>
</evidence>
<evidence type="ECO:0000256" key="5">
    <source>
        <dbReference type="ARBA" id="ARBA00023015"/>
    </source>
</evidence>
<feature type="compositionally biased region" description="Gly residues" evidence="11">
    <location>
        <begin position="440"/>
        <end position="455"/>
    </location>
</feature>
<proteinExistence type="predicted"/>
<feature type="domain" description="GATA-type" evidence="12">
    <location>
        <begin position="695"/>
        <end position="748"/>
    </location>
</feature>
<feature type="region of interest" description="Disordered" evidence="11">
    <location>
        <begin position="967"/>
        <end position="986"/>
    </location>
</feature>
<evidence type="ECO:0000256" key="2">
    <source>
        <dbReference type="ARBA" id="ARBA00022723"/>
    </source>
</evidence>
<dbReference type="PANTHER" id="PTHR10071:SF281">
    <property type="entry name" value="BOX A-BINDING FACTOR-RELATED"/>
    <property type="match status" value="1"/>
</dbReference>
<keyword evidence="3 10" id="KW-0863">Zinc-finger</keyword>
<feature type="region of interest" description="Disordered" evidence="11">
    <location>
        <begin position="750"/>
        <end position="819"/>
    </location>
</feature>
<feature type="region of interest" description="Disordered" evidence="11">
    <location>
        <begin position="181"/>
        <end position="230"/>
    </location>
</feature>
<keyword evidence="14" id="KW-1185">Reference proteome</keyword>
<evidence type="ECO:0000256" key="3">
    <source>
        <dbReference type="ARBA" id="ARBA00022771"/>
    </source>
</evidence>
<feature type="compositionally biased region" description="Polar residues" evidence="11">
    <location>
        <begin position="751"/>
        <end position="763"/>
    </location>
</feature>
<evidence type="ECO:0000259" key="12">
    <source>
        <dbReference type="PROSITE" id="PS50114"/>
    </source>
</evidence>
<evidence type="ECO:0000313" key="13">
    <source>
        <dbReference type="EMBL" id="KZZ87497.1"/>
    </source>
</evidence>
<keyword evidence="4" id="KW-0862">Zinc</keyword>
<evidence type="ECO:0000256" key="9">
    <source>
        <dbReference type="ARBA" id="ARBA00023242"/>
    </source>
</evidence>
<feature type="region of interest" description="Disordered" evidence="11">
    <location>
        <begin position="624"/>
        <end position="697"/>
    </location>
</feature>
<feature type="compositionally biased region" description="Low complexity" evidence="11">
    <location>
        <begin position="847"/>
        <end position="864"/>
    </location>
</feature>
<comment type="subcellular location">
    <subcellularLocation>
        <location evidence="1">Nucleus</location>
    </subcellularLocation>
</comment>
<dbReference type="PROSITE" id="PS00344">
    <property type="entry name" value="GATA_ZN_FINGER_1"/>
    <property type="match status" value="1"/>
</dbReference>
<evidence type="ECO:0000256" key="1">
    <source>
        <dbReference type="ARBA" id="ARBA00004123"/>
    </source>
</evidence>
<dbReference type="PANTHER" id="PTHR10071">
    <property type="entry name" value="TRANSCRIPTION FACTOR GATA FAMILY MEMBER"/>
    <property type="match status" value="1"/>
</dbReference>
<dbReference type="PRINTS" id="PR00619">
    <property type="entry name" value="GATAZNFINGER"/>
</dbReference>
<feature type="compositionally biased region" description="Polar residues" evidence="11">
    <location>
        <begin position="898"/>
        <end position="910"/>
    </location>
</feature>
<dbReference type="Pfam" id="PF00320">
    <property type="entry name" value="GATA"/>
    <property type="match status" value="1"/>
</dbReference>
<gene>
    <name evidence="13" type="ORF">AAP_05580</name>
</gene>
<feature type="compositionally biased region" description="Polar residues" evidence="11">
    <location>
        <begin position="629"/>
        <end position="659"/>
    </location>
</feature>
<dbReference type="GO" id="GO:0042128">
    <property type="term" value="P:nitrate assimilation"/>
    <property type="evidence" value="ECO:0007669"/>
    <property type="project" value="UniProtKB-KW"/>
</dbReference>
<protein>
    <submittedName>
        <fullName evidence="13">GATA transcriptional activator AreA</fullName>
    </submittedName>
</protein>
<dbReference type="InterPro" id="IPR039355">
    <property type="entry name" value="Transcription_factor_GATA"/>
</dbReference>
<keyword evidence="7" id="KW-0534">Nitrate assimilation</keyword>
<dbReference type="PROSITE" id="PS50114">
    <property type="entry name" value="GATA_ZN_FINGER_2"/>
    <property type="match status" value="1"/>
</dbReference>
<evidence type="ECO:0000256" key="4">
    <source>
        <dbReference type="ARBA" id="ARBA00022833"/>
    </source>
</evidence>
<feature type="compositionally biased region" description="Polar residues" evidence="11">
    <location>
        <begin position="541"/>
        <end position="574"/>
    </location>
</feature>
<dbReference type="VEuPathDB" id="FungiDB:AAP_05580"/>
<dbReference type="GO" id="GO:0005634">
    <property type="term" value="C:nucleus"/>
    <property type="evidence" value="ECO:0007669"/>
    <property type="project" value="UniProtKB-SubCell"/>
</dbReference>
<keyword evidence="2" id="KW-0479">Metal-binding</keyword>
<feature type="compositionally biased region" description="Low complexity" evidence="11">
    <location>
        <begin position="805"/>
        <end position="819"/>
    </location>
</feature>
<evidence type="ECO:0000256" key="10">
    <source>
        <dbReference type="PROSITE-ProRule" id="PRU00094"/>
    </source>
</evidence>